<keyword evidence="8" id="KW-1185">Reference proteome</keyword>
<protein>
    <submittedName>
        <fullName evidence="7">DUF202 domain-containing protein</fullName>
    </submittedName>
</protein>
<evidence type="ECO:0000256" key="1">
    <source>
        <dbReference type="ARBA" id="ARBA00004127"/>
    </source>
</evidence>
<name>A0A4Q7J2M8_9PSEU</name>
<accession>A0A4Q7J2M8</accession>
<reference evidence="7 8" key="1">
    <citation type="submission" date="2019-02" db="EMBL/GenBank/DDBJ databases">
        <title>Draft genome sequence of Amycolatopsis sp. 8-3EHSu isolated from roots of Suaeda maritima.</title>
        <authorList>
            <person name="Duangmal K."/>
            <person name="Chantavorakit T."/>
        </authorList>
    </citation>
    <scope>NUCLEOTIDE SEQUENCE [LARGE SCALE GENOMIC DNA]</scope>
    <source>
        <strain evidence="7 8">8-3EHSu</strain>
    </source>
</reference>
<dbReference type="InterPro" id="IPR003807">
    <property type="entry name" value="DUF202"/>
</dbReference>
<proteinExistence type="predicted"/>
<keyword evidence="2 5" id="KW-0812">Transmembrane</keyword>
<dbReference type="Pfam" id="PF02656">
    <property type="entry name" value="DUF202"/>
    <property type="match status" value="1"/>
</dbReference>
<organism evidence="7 8">
    <name type="scientific">Amycolatopsis suaedae</name>
    <dbReference type="NCBI Taxonomy" id="2510978"/>
    <lineage>
        <taxon>Bacteria</taxon>
        <taxon>Bacillati</taxon>
        <taxon>Actinomycetota</taxon>
        <taxon>Actinomycetes</taxon>
        <taxon>Pseudonocardiales</taxon>
        <taxon>Pseudonocardiaceae</taxon>
        <taxon>Amycolatopsis</taxon>
    </lineage>
</organism>
<dbReference type="AlphaFoldDB" id="A0A4Q7J2M8"/>
<evidence type="ECO:0000313" key="8">
    <source>
        <dbReference type="Proteomes" id="UP000292003"/>
    </source>
</evidence>
<dbReference type="GO" id="GO:0012505">
    <property type="term" value="C:endomembrane system"/>
    <property type="evidence" value="ECO:0007669"/>
    <property type="project" value="UniProtKB-SubCell"/>
</dbReference>
<dbReference type="EMBL" id="SFCC01000016">
    <property type="protein sequence ID" value="RZQ60643.1"/>
    <property type="molecule type" value="Genomic_DNA"/>
</dbReference>
<evidence type="ECO:0000256" key="4">
    <source>
        <dbReference type="ARBA" id="ARBA00023136"/>
    </source>
</evidence>
<evidence type="ECO:0000313" key="7">
    <source>
        <dbReference type="EMBL" id="RZQ60643.1"/>
    </source>
</evidence>
<comment type="caution">
    <text evidence="7">The sequence shown here is derived from an EMBL/GenBank/DDBJ whole genome shotgun (WGS) entry which is preliminary data.</text>
</comment>
<evidence type="ECO:0000259" key="6">
    <source>
        <dbReference type="Pfam" id="PF02656"/>
    </source>
</evidence>
<feature type="domain" description="DUF202" evidence="6">
    <location>
        <begin position="6"/>
        <end position="62"/>
    </location>
</feature>
<evidence type="ECO:0000256" key="5">
    <source>
        <dbReference type="SAM" id="Phobius"/>
    </source>
</evidence>
<dbReference type="Proteomes" id="UP000292003">
    <property type="component" value="Unassembled WGS sequence"/>
</dbReference>
<sequence>MVSRDAGLQPERTRLAWRRTQLAGLICALLLTHLAVRRPGWAILPAAFAVAATAVLVVAGLRRDRALRGSAPAAARPGLLAAVSAAVAVAALATVPFLL</sequence>
<feature type="transmembrane region" description="Helical" evidence="5">
    <location>
        <begin position="42"/>
        <end position="61"/>
    </location>
</feature>
<keyword evidence="3 5" id="KW-1133">Transmembrane helix</keyword>
<keyword evidence="4 5" id="KW-0472">Membrane</keyword>
<dbReference type="OrthoDB" id="3701077at2"/>
<evidence type="ECO:0000256" key="2">
    <source>
        <dbReference type="ARBA" id="ARBA00022692"/>
    </source>
</evidence>
<evidence type="ECO:0000256" key="3">
    <source>
        <dbReference type="ARBA" id="ARBA00022989"/>
    </source>
</evidence>
<gene>
    <name evidence="7" type="ORF">EWH70_28700</name>
</gene>
<feature type="transmembrane region" description="Helical" evidence="5">
    <location>
        <begin position="73"/>
        <end position="98"/>
    </location>
</feature>
<comment type="subcellular location">
    <subcellularLocation>
        <location evidence="1">Endomembrane system</location>
        <topology evidence="1">Multi-pass membrane protein</topology>
    </subcellularLocation>
</comment>